<dbReference type="RefSeq" id="WP_343163031.1">
    <property type="nucleotide sequence ID" value="NZ_JBHRSV010000028.1"/>
</dbReference>
<evidence type="ECO:0000256" key="13">
    <source>
        <dbReference type="ARBA" id="ARBA00023316"/>
    </source>
</evidence>
<accession>A0ABV7A0C5</accession>
<dbReference type="SUPFAM" id="SSF56519">
    <property type="entry name" value="Penicillin binding protein dimerisation domain"/>
    <property type="match status" value="1"/>
</dbReference>
<sequence>MRHDRQEQELKFTRRTLLLSAGGVAVFGALAARLYTLQILQAERYRLMSDDNQFNFLLVPPSRGRILDRFGEPIAENRDSYRVLIVPEQAGDLEATLDRLGELVPISDRERDRILTSARRAPGFRPVTALEDLDWGAFSAVNLRAPDLAGVIPNVAEIRHYPSGPAFSHVIGYVQPPTEEDAGNDPLLRHPGFRIGRAGVEAAREDTLRGQAGSLKVEVNAFGRVIRELPDQSVPQTPGEDLRLTLDAGVQSFAYDRLTGESAAAVAMDVETGDLLALVSTPGFDPNLFVTGISHTAFQALQNDERRPLFNKALQGTYPPASTFKAVTGLAALEADLVNPTETVTCTGSIRVGDREFHCWRRGGHGRVNLREAVKTSCDVYFYEMAQRLGIDRIHDMALRFGLGPAPDIGIAGVRDGLVPNEQWKRARYGQGWSLGETLITAIGQGFLLASPLHLAVMTARLASGRAVTPRLYRDERAPLAPMIGIEPDHLELIHDGLRAVVHEPGGTSYYTLGGLGVDGVEMAGKTGSAQVFRITEAERAAGVRSQDDLPWRLRDHGMFVCYAPADRPRYAVATVVEHGGGGSRAAARPARDILRYMIENDPSRAGPFAARTSATREG</sequence>
<dbReference type="Pfam" id="PF03717">
    <property type="entry name" value="PBP_dimer"/>
    <property type="match status" value="1"/>
</dbReference>
<dbReference type="Proteomes" id="UP001595379">
    <property type="component" value="Unassembled WGS sequence"/>
</dbReference>
<dbReference type="InterPro" id="IPR012338">
    <property type="entry name" value="Beta-lactam/transpept-like"/>
</dbReference>
<feature type="domain" description="Penicillin-binding protein transpeptidase" evidence="14">
    <location>
        <begin position="264"/>
        <end position="595"/>
    </location>
</feature>
<reference evidence="17" key="1">
    <citation type="journal article" date="2019" name="Int. J. Syst. Evol. Microbiol.">
        <title>The Global Catalogue of Microorganisms (GCM) 10K type strain sequencing project: providing services to taxonomists for standard genome sequencing and annotation.</title>
        <authorList>
            <consortium name="The Broad Institute Genomics Platform"/>
            <consortium name="The Broad Institute Genome Sequencing Center for Infectious Disease"/>
            <person name="Wu L."/>
            <person name="Ma J."/>
        </authorList>
    </citation>
    <scope>NUCLEOTIDE SEQUENCE [LARGE SCALE GENOMIC DNA]</scope>
    <source>
        <strain evidence="17">KCTC 52487</strain>
    </source>
</reference>
<evidence type="ECO:0000256" key="2">
    <source>
        <dbReference type="ARBA" id="ARBA00004236"/>
    </source>
</evidence>
<feature type="domain" description="Penicillin-binding protein dimerisation" evidence="15">
    <location>
        <begin position="59"/>
        <end position="229"/>
    </location>
</feature>
<evidence type="ECO:0000256" key="3">
    <source>
        <dbReference type="ARBA" id="ARBA00022475"/>
    </source>
</evidence>
<evidence type="ECO:0000256" key="6">
    <source>
        <dbReference type="ARBA" id="ARBA00022670"/>
    </source>
</evidence>
<evidence type="ECO:0000256" key="10">
    <source>
        <dbReference type="ARBA" id="ARBA00022984"/>
    </source>
</evidence>
<dbReference type="InterPro" id="IPR036138">
    <property type="entry name" value="PBP_dimer_sf"/>
</dbReference>
<evidence type="ECO:0000256" key="9">
    <source>
        <dbReference type="ARBA" id="ARBA00022960"/>
    </source>
</evidence>
<evidence type="ECO:0000256" key="8">
    <source>
        <dbReference type="ARBA" id="ARBA00022801"/>
    </source>
</evidence>
<dbReference type="GO" id="GO:0009002">
    <property type="term" value="F:serine-type D-Ala-D-Ala carboxypeptidase activity"/>
    <property type="evidence" value="ECO:0007669"/>
    <property type="project" value="UniProtKB-EC"/>
</dbReference>
<dbReference type="InterPro" id="IPR005311">
    <property type="entry name" value="PBP_dimer"/>
</dbReference>
<dbReference type="NCBIfam" id="TIGR03423">
    <property type="entry name" value="pbp2_mrdA"/>
    <property type="match status" value="1"/>
</dbReference>
<dbReference type="PANTHER" id="PTHR30627">
    <property type="entry name" value="PEPTIDOGLYCAN D,D-TRANSPEPTIDASE"/>
    <property type="match status" value="1"/>
</dbReference>
<dbReference type="Pfam" id="PF00905">
    <property type="entry name" value="Transpeptidase"/>
    <property type="match status" value="1"/>
</dbReference>
<evidence type="ECO:0000256" key="5">
    <source>
        <dbReference type="ARBA" id="ARBA00022645"/>
    </source>
</evidence>
<evidence type="ECO:0000256" key="11">
    <source>
        <dbReference type="ARBA" id="ARBA00022989"/>
    </source>
</evidence>
<evidence type="ECO:0000259" key="14">
    <source>
        <dbReference type="Pfam" id="PF00905"/>
    </source>
</evidence>
<keyword evidence="10" id="KW-0573">Peptidoglycan synthesis</keyword>
<comment type="subcellular location">
    <subcellularLocation>
        <location evidence="2">Cell membrane</location>
    </subcellularLocation>
    <subcellularLocation>
        <location evidence="1">Membrane</location>
        <topology evidence="1">Single-pass membrane protein</topology>
    </subcellularLocation>
</comment>
<evidence type="ECO:0000256" key="4">
    <source>
        <dbReference type="ARBA" id="ARBA00022519"/>
    </source>
</evidence>
<dbReference type="Gene3D" id="3.40.710.10">
    <property type="entry name" value="DD-peptidase/beta-lactamase superfamily"/>
    <property type="match status" value="1"/>
</dbReference>
<keyword evidence="12" id="KW-0472">Membrane</keyword>
<name>A0ABV7A0C5_9PROT</name>
<keyword evidence="8 16" id="KW-0378">Hydrolase</keyword>
<organism evidence="16 17">
    <name type="scientific">Hyphobacterium vulgare</name>
    <dbReference type="NCBI Taxonomy" id="1736751"/>
    <lineage>
        <taxon>Bacteria</taxon>
        <taxon>Pseudomonadati</taxon>
        <taxon>Pseudomonadota</taxon>
        <taxon>Alphaproteobacteria</taxon>
        <taxon>Maricaulales</taxon>
        <taxon>Maricaulaceae</taxon>
        <taxon>Hyphobacterium</taxon>
    </lineage>
</organism>
<comment type="caution">
    <text evidence="16">The sequence shown here is derived from an EMBL/GenBank/DDBJ whole genome shotgun (WGS) entry which is preliminary data.</text>
</comment>
<evidence type="ECO:0000256" key="7">
    <source>
        <dbReference type="ARBA" id="ARBA00022692"/>
    </source>
</evidence>
<evidence type="ECO:0000313" key="17">
    <source>
        <dbReference type="Proteomes" id="UP001595379"/>
    </source>
</evidence>
<gene>
    <name evidence="16" type="primary">mrdA</name>
    <name evidence="16" type="ORF">ACFOOR_13060</name>
</gene>
<evidence type="ECO:0000256" key="12">
    <source>
        <dbReference type="ARBA" id="ARBA00023136"/>
    </source>
</evidence>
<dbReference type="EC" id="3.4.16.4" evidence="16"/>
<keyword evidence="13" id="KW-0961">Cell wall biogenesis/degradation</keyword>
<dbReference type="PANTHER" id="PTHR30627:SF2">
    <property type="entry name" value="PEPTIDOGLYCAN D,D-TRANSPEPTIDASE MRDA"/>
    <property type="match status" value="1"/>
</dbReference>
<keyword evidence="7" id="KW-0812">Transmembrane</keyword>
<dbReference type="SUPFAM" id="SSF56601">
    <property type="entry name" value="beta-lactamase/transpeptidase-like"/>
    <property type="match status" value="1"/>
</dbReference>
<evidence type="ECO:0000256" key="1">
    <source>
        <dbReference type="ARBA" id="ARBA00004167"/>
    </source>
</evidence>
<dbReference type="Gene3D" id="3.90.1310.10">
    <property type="entry name" value="Penicillin-binding protein 2a (Domain 2)"/>
    <property type="match status" value="1"/>
</dbReference>
<keyword evidence="4" id="KW-0997">Cell inner membrane</keyword>
<keyword evidence="11" id="KW-1133">Transmembrane helix</keyword>
<proteinExistence type="predicted"/>
<keyword evidence="6" id="KW-0645">Protease</keyword>
<dbReference type="EMBL" id="JBHRSV010000028">
    <property type="protein sequence ID" value="MFC2927039.1"/>
    <property type="molecule type" value="Genomic_DNA"/>
</dbReference>
<evidence type="ECO:0000313" key="16">
    <source>
        <dbReference type="EMBL" id="MFC2927039.1"/>
    </source>
</evidence>
<keyword evidence="5 16" id="KW-0121">Carboxypeptidase</keyword>
<evidence type="ECO:0000259" key="15">
    <source>
        <dbReference type="Pfam" id="PF03717"/>
    </source>
</evidence>
<dbReference type="InterPro" id="IPR017790">
    <property type="entry name" value="Penicillin-binding_protein_2"/>
</dbReference>
<protein>
    <submittedName>
        <fullName evidence="16">Penicillin-binding protein 2</fullName>
        <ecNumber evidence="16">3.4.16.4</ecNumber>
    </submittedName>
</protein>
<keyword evidence="3" id="KW-1003">Cell membrane</keyword>
<dbReference type="InterPro" id="IPR001460">
    <property type="entry name" value="PCN-bd_Tpept"/>
</dbReference>
<keyword evidence="9" id="KW-0133">Cell shape</keyword>
<keyword evidence="17" id="KW-1185">Reference proteome</keyword>
<dbReference type="InterPro" id="IPR050515">
    <property type="entry name" value="Beta-lactam/transpept"/>
</dbReference>